<proteinExistence type="inferred from homology"/>
<dbReference type="Pfam" id="PF17775">
    <property type="entry name" value="YchJ_M-like"/>
    <property type="match status" value="1"/>
</dbReference>
<evidence type="ECO:0000313" key="4">
    <source>
        <dbReference type="Proteomes" id="UP001152766"/>
    </source>
</evidence>
<accession>A0A9X4LL71</accession>
<organism evidence="3 4">
    <name type="scientific">Pelomonas aquatica</name>
    <dbReference type="NCBI Taxonomy" id="431058"/>
    <lineage>
        <taxon>Bacteria</taxon>
        <taxon>Pseudomonadati</taxon>
        <taxon>Pseudomonadota</taxon>
        <taxon>Betaproteobacteria</taxon>
        <taxon>Burkholderiales</taxon>
        <taxon>Sphaerotilaceae</taxon>
        <taxon>Roseateles</taxon>
    </lineage>
</organism>
<dbReference type="EMBL" id="SGUG01000008">
    <property type="protein sequence ID" value="MDG0862208.1"/>
    <property type="molecule type" value="Genomic_DNA"/>
</dbReference>
<dbReference type="AlphaFoldDB" id="A0A9X4LL71"/>
<protein>
    <recommendedName>
        <fullName evidence="1">UPF0225 protein EXJ73_06940</fullName>
    </recommendedName>
</protein>
<comment type="caution">
    <text evidence="3">The sequence shown here is derived from an EMBL/GenBank/DDBJ whole genome shotgun (WGS) entry which is preliminary data.</text>
</comment>
<sequence>MPMPAASPCPCGRPATYAGCCGALHAAHAGRQALMAPTPEALMRSRYSAFVLDLRPYLLATWHASRRPGELDPPEPGLKWLGLDVKRSTMHDADHGTVEFVARSRLGGRAHRLHEVSRFVRENGAWFYVDGDLS</sequence>
<feature type="domain" description="YchJ-like middle NTF2-like" evidence="2">
    <location>
        <begin position="38"/>
        <end position="131"/>
    </location>
</feature>
<dbReference type="Gene3D" id="3.10.450.50">
    <property type="match status" value="1"/>
</dbReference>
<dbReference type="InterPro" id="IPR032710">
    <property type="entry name" value="NTF2-like_dom_sf"/>
</dbReference>
<dbReference type="RefSeq" id="WP_268151642.1">
    <property type="nucleotide sequence ID" value="NZ_JAPPUW010000012.1"/>
</dbReference>
<comment type="similarity">
    <text evidence="1">Belongs to the UPF0225 family.</text>
</comment>
<keyword evidence="4" id="KW-1185">Reference proteome</keyword>
<evidence type="ECO:0000259" key="2">
    <source>
        <dbReference type="Pfam" id="PF17775"/>
    </source>
</evidence>
<reference evidence="3" key="1">
    <citation type="submission" date="2019-02" db="EMBL/GenBank/DDBJ databases">
        <title>Draft genome of the type strain Pelomonas aquatica CCUG 52575T.</title>
        <authorList>
            <person name="Gomila M."/>
            <person name="Lalucat J."/>
        </authorList>
    </citation>
    <scope>NUCLEOTIDE SEQUENCE</scope>
    <source>
        <strain evidence="3">CCUG 52575</strain>
    </source>
</reference>
<dbReference type="InterPro" id="IPR048469">
    <property type="entry name" value="YchJ-like_M"/>
</dbReference>
<dbReference type="Proteomes" id="UP001152766">
    <property type="component" value="Unassembled WGS sequence"/>
</dbReference>
<dbReference type="HAMAP" id="MF_00612">
    <property type="entry name" value="UPF0225"/>
    <property type="match status" value="1"/>
</dbReference>
<evidence type="ECO:0000313" key="3">
    <source>
        <dbReference type="EMBL" id="MDG0862208.1"/>
    </source>
</evidence>
<dbReference type="SUPFAM" id="SSF54427">
    <property type="entry name" value="NTF2-like"/>
    <property type="match status" value="1"/>
</dbReference>
<name>A0A9X4LL71_9BURK</name>
<dbReference type="InterPro" id="IPR023006">
    <property type="entry name" value="YchJ-like"/>
</dbReference>
<evidence type="ECO:0000256" key="1">
    <source>
        <dbReference type="HAMAP-Rule" id="MF_00612"/>
    </source>
</evidence>
<gene>
    <name evidence="3" type="ORF">EXJ73_06940</name>
</gene>